<organism evidence="1 2">
    <name type="scientific">Salvia divinorum</name>
    <name type="common">Maria pastora</name>
    <name type="synonym">Diviner's sage</name>
    <dbReference type="NCBI Taxonomy" id="28513"/>
    <lineage>
        <taxon>Eukaryota</taxon>
        <taxon>Viridiplantae</taxon>
        <taxon>Streptophyta</taxon>
        <taxon>Embryophyta</taxon>
        <taxon>Tracheophyta</taxon>
        <taxon>Spermatophyta</taxon>
        <taxon>Magnoliopsida</taxon>
        <taxon>eudicotyledons</taxon>
        <taxon>Gunneridae</taxon>
        <taxon>Pentapetalae</taxon>
        <taxon>asterids</taxon>
        <taxon>lamiids</taxon>
        <taxon>Lamiales</taxon>
        <taxon>Lamiaceae</taxon>
        <taxon>Nepetoideae</taxon>
        <taxon>Mentheae</taxon>
        <taxon>Salviinae</taxon>
        <taxon>Salvia</taxon>
        <taxon>Salvia subgen. Calosphace</taxon>
    </lineage>
</organism>
<dbReference type="EMBL" id="JBEAFC010000006">
    <property type="protein sequence ID" value="KAL1552593.1"/>
    <property type="molecule type" value="Genomic_DNA"/>
</dbReference>
<evidence type="ECO:0000313" key="1">
    <source>
        <dbReference type="EMBL" id="KAL1552593.1"/>
    </source>
</evidence>
<sequence>MGFSPASTLGIQTFSSSFKSRCPEFISEILIPESLSANSRMNFVCLELSEVCGLPEGLQAMLSLILMIEEMPKMPSENLMAKMDGELNSHITLVVEAVEAVAAAAAVAEERGVVLEDVEVAALLDTAGVQVMVGGVIVLVRVPLGVEAYHPKIAATAGHLIVDRRKCHMLTEMVLRKDAEAGAKLGSHSTSTDGFGCLYYFSSLYVVLLHWFSASALLFRPSLPCCGIFNLKHCGSQLARVVDASLIAYLRM</sequence>
<protein>
    <submittedName>
        <fullName evidence="1">Uncharacterized protein</fullName>
    </submittedName>
</protein>
<keyword evidence="2" id="KW-1185">Reference proteome</keyword>
<dbReference type="Proteomes" id="UP001567538">
    <property type="component" value="Unassembled WGS sequence"/>
</dbReference>
<reference evidence="1 2" key="1">
    <citation type="submission" date="2024-06" db="EMBL/GenBank/DDBJ databases">
        <title>A chromosome level genome sequence of Diviner's sage (Salvia divinorum).</title>
        <authorList>
            <person name="Ford S.A."/>
            <person name="Ro D.-K."/>
            <person name="Ness R.W."/>
            <person name="Phillips M.A."/>
        </authorList>
    </citation>
    <scope>NUCLEOTIDE SEQUENCE [LARGE SCALE GENOMIC DNA]</scope>
    <source>
        <strain evidence="1">SAF-2024a</strain>
        <tissue evidence="1">Leaf</tissue>
    </source>
</reference>
<comment type="caution">
    <text evidence="1">The sequence shown here is derived from an EMBL/GenBank/DDBJ whole genome shotgun (WGS) entry which is preliminary data.</text>
</comment>
<gene>
    <name evidence="1" type="ORF">AAHA92_13371</name>
</gene>
<accession>A0ABD1HBE5</accession>
<name>A0ABD1HBE5_SALDI</name>
<proteinExistence type="predicted"/>
<evidence type="ECO:0000313" key="2">
    <source>
        <dbReference type="Proteomes" id="UP001567538"/>
    </source>
</evidence>
<dbReference type="AlphaFoldDB" id="A0ABD1HBE5"/>